<feature type="domain" description="SH3b" evidence="2">
    <location>
        <begin position="32"/>
        <end position="75"/>
    </location>
</feature>
<protein>
    <submittedName>
        <fullName evidence="3">SH3 domain-containing protein</fullName>
    </submittedName>
</protein>
<dbReference type="InterPro" id="IPR003646">
    <property type="entry name" value="SH3-like_bac-type"/>
</dbReference>
<name>A0ABY6DL75_9NEIS</name>
<feature type="signal peptide" evidence="1">
    <location>
        <begin position="1"/>
        <end position="22"/>
    </location>
</feature>
<evidence type="ECO:0000259" key="2">
    <source>
        <dbReference type="Pfam" id="PF08239"/>
    </source>
</evidence>
<dbReference type="Gene3D" id="2.30.30.40">
    <property type="entry name" value="SH3 Domains"/>
    <property type="match status" value="1"/>
</dbReference>
<dbReference type="Proteomes" id="UP001061302">
    <property type="component" value="Chromosome"/>
</dbReference>
<evidence type="ECO:0000313" key="4">
    <source>
        <dbReference type="Proteomes" id="UP001061302"/>
    </source>
</evidence>
<reference evidence="3" key="1">
    <citation type="submission" date="2022-10" db="EMBL/GenBank/DDBJ databases">
        <title>Chitiniphilus purpureus sp. nov., a novel chitin-degrading bacterium isolated from crawfish pond sediment.</title>
        <authorList>
            <person name="Li K."/>
        </authorList>
    </citation>
    <scope>NUCLEOTIDE SEQUENCE</scope>
    <source>
        <strain evidence="3">CD1</strain>
    </source>
</reference>
<evidence type="ECO:0000256" key="1">
    <source>
        <dbReference type="SAM" id="SignalP"/>
    </source>
</evidence>
<keyword evidence="4" id="KW-1185">Reference proteome</keyword>
<gene>
    <name evidence="3" type="ORF">N8I74_17525</name>
</gene>
<organism evidence="3 4">
    <name type="scientific">Chitiniphilus purpureus</name>
    <dbReference type="NCBI Taxonomy" id="2981137"/>
    <lineage>
        <taxon>Bacteria</taxon>
        <taxon>Pseudomonadati</taxon>
        <taxon>Pseudomonadota</taxon>
        <taxon>Betaproteobacteria</taxon>
        <taxon>Neisseriales</taxon>
        <taxon>Chitinibacteraceae</taxon>
        <taxon>Chitiniphilus</taxon>
    </lineage>
</organism>
<proteinExistence type="predicted"/>
<keyword evidence="1" id="KW-0732">Signal</keyword>
<dbReference type="Pfam" id="PF08239">
    <property type="entry name" value="SH3_3"/>
    <property type="match status" value="1"/>
</dbReference>
<sequence length="179" mass="18464">MMKLPALILAVAALAAAGNALAERGLLIRAAPLKQQPFLDAGTVAQLPASSQVDVLKRKGAWMQVKTGDGRQGWVKLLNVRTGGARGAGGGLGTLGQVLSTGSSGTTVTTGVKGLSAEQIENAKPNYGELERLKQYRVSTQSASSSARGAGLKAESVKYLPYSRGAGTQDDAQMQRRGG</sequence>
<accession>A0ABY6DL75</accession>
<evidence type="ECO:0000313" key="3">
    <source>
        <dbReference type="EMBL" id="UXY15091.1"/>
    </source>
</evidence>
<feature type="chain" id="PRO_5047154976" evidence="1">
    <location>
        <begin position="23"/>
        <end position="179"/>
    </location>
</feature>
<dbReference type="EMBL" id="CP106753">
    <property type="protein sequence ID" value="UXY15091.1"/>
    <property type="molecule type" value="Genomic_DNA"/>
</dbReference>